<feature type="region of interest" description="Disordered" evidence="1">
    <location>
        <begin position="878"/>
        <end position="902"/>
    </location>
</feature>
<dbReference type="Proteomes" id="UP001174934">
    <property type="component" value="Unassembled WGS sequence"/>
</dbReference>
<dbReference type="AlphaFoldDB" id="A0AA39XBJ8"/>
<feature type="region of interest" description="Disordered" evidence="1">
    <location>
        <begin position="661"/>
        <end position="692"/>
    </location>
</feature>
<evidence type="ECO:0000313" key="4">
    <source>
        <dbReference type="Proteomes" id="UP001174934"/>
    </source>
</evidence>
<sequence length="902" mass="102097">MPLNISSLYIEYKVDTTTLATWLAASGRLCQCPNTLVQSVPENEAAISKSRRLKGKARVEAKTNNVPKKNVLLMANFVPLAKYIVNCTKPKVNVSHAVISALDRAISMRKKYSIIIESRSPQTEKTDGQRETHAHFVEILERVRDILAEHCKPSSTQPDMSTATNEQQPNLDNGFQTLHLEDCEDTTFTPLPTLSSSTTCISSTDSVIYEAEEKPTKAEALFRFQLLLGDLYRIRSVVMDAWQDYSSHKLDLAAVATMTNTAIDLARRLEDDFRPFLASLPQLDVDDNIEPFGLPNETLTTQELEDFRREVKHSPYLEVFECMTLTYERKIKTTDPEWSTMKDRPDAQDHLWRLTQDRYYHQLSGQMVFAFKALVDIHQELLNRWKKGQGRTYAFEDLEINLEQEWNHHGMKGSERVSGENSLLCAFFYDALNYVQHSQFREVIPVPDGVLRSVEVFAETKVLDLRTIFAGQIYLDIHNTIAPLASLPLQDLRTFTKLSLDTLAEIGDSDDPTFTNHQKTVEMLSNRLTIWMNDPIGTLKHPTTDTTLGVDTKIRDFFLSRHPLLCGVMLNFLRGHITSLGFQIEADSGAIKAIAHVYNACKQEGLIESTWPDMELLMTELQGYGSFFFGEKPPASFDSYLKAYNLAEGVSVTTLAARKRQVSARSTSSRLPAMQRRNNPGKSLSRPDPITASLHERDWGKSQKSILTDEDIELIIKTPKKWNWEYGYRTAHQVGHDLDPKAPWNNRATLPLVEVLREVISGVESETAGLAFSYPFMVLLSCRLLAVIRSCIIQVCPEYEHHSVSNRLLVRYLFSTVGKEHMYVAAAAIRSFLEHTGGNQVINMRFDNLTTTGELDYYEKTIMANCCSCCKMALTDPQHDRKGDQEGGDGEEGIEQGDENMA</sequence>
<evidence type="ECO:0000313" key="3">
    <source>
        <dbReference type="EMBL" id="KAK0630894.1"/>
    </source>
</evidence>
<evidence type="ECO:0000259" key="2">
    <source>
        <dbReference type="Pfam" id="PF20253"/>
    </source>
</evidence>
<dbReference type="PANTHER" id="PTHR38795:SF1">
    <property type="entry name" value="DUF6604 DOMAIN-CONTAINING PROTEIN"/>
    <property type="match status" value="1"/>
</dbReference>
<proteinExistence type="predicted"/>
<gene>
    <name evidence="3" type="ORF">B0T17DRAFT_507327</name>
</gene>
<name>A0AA39XBJ8_9PEZI</name>
<comment type="caution">
    <text evidence="3">The sequence shown here is derived from an EMBL/GenBank/DDBJ whole genome shotgun (WGS) entry which is preliminary data.</text>
</comment>
<dbReference type="EMBL" id="JAULSR010000002">
    <property type="protein sequence ID" value="KAK0630894.1"/>
    <property type="molecule type" value="Genomic_DNA"/>
</dbReference>
<feature type="compositionally biased region" description="Acidic residues" evidence="1">
    <location>
        <begin position="886"/>
        <end position="902"/>
    </location>
</feature>
<feature type="domain" description="DUF6604" evidence="2">
    <location>
        <begin position="11"/>
        <end position="274"/>
    </location>
</feature>
<dbReference type="Pfam" id="PF20253">
    <property type="entry name" value="DUF6604"/>
    <property type="match status" value="1"/>
</dbReference>
<protein>
    <recommendedName>
        <fullName evidence="2">DUF6604 domain-containing protein</fullName>
    </recommendedName>
</protein>
<evidence type="ECO:0000256" key="1">
    <source>
        <dbReference type="SAM" id="MobiDB-lite"/>
    </source>
</evidence>
<dbReference type="PANTHER" id="PTHR38795">
    <property type="entry name" value="DUF6604 DOMAIN-CONTAINING PROTEIN"/>
    <property type="match status" value="1"/>
</dbReference>
<feature type="compositionally biased region" description="Polar residues" evidence="1">
    <location>
        <begin position="663"/>
        <end position="682"/>
    </location>
</feature>
<keyword evidence="4" id="KW-1185">Reference proteome</keyword>
<reference evidence="3" key="1">
    <citation type="submission" date="2023-06" db="EMBL/GenBank/DDBJ databases">
        <title>Genome-scale phylogeny and comparative genomics of the fungal order Sordariales.</title>
        <authorList>
            <consortium name="Lawrence Berkeley National Laboratory"/>
            <person name="Hensen N."/>
            <person name="Bonometti L."/>
            <person name="Westerberg I."/>
            <person name="Brannstrom I.O."/>
            <person name="Guillou S."/>
            <person name="Cros-Aarteil S."/>
            <person name="Calhoun S."/>
            <person name="Haridas S."/>
            <person name="Kuo A."/>
            <person name="Mondo S."/>
            <person name="Pangilinan J."/>
            <person name="Riley R."/>
            <person name="LaButti K."/>
            <person name="Andreopoulos B."/>
            <person name="Lipzen A."/>
            <person name="Chen C."/>
            <person name="Yanf M."/>
            <person name="Daum C."/>
            <person name="Ng V."/>
            <person name="Clum A."/>
            <person name="Steindorff A."/>
            <person name="Ohm R."/>
            <person name="Martin F."/>
            <person name="Silar P."/>
            <person name="Natvig D."/>
            <person name="Lalanne C."/>
            <person name="Gautier V."/>
            <person name="Ament-velasquez S.L."/>
            <person name="Kruys A."/>
            <person name="Hutchinson M.I."/>
            <person name="Powell A.J."/>
            <person name="Barry K."/>
            <person name="Miller A.N."/>
            <person name="Grigoriev I.V."/>
            <person name="Debuchy R."/>
            <person name="Gladieux P."/>
            <person name="Thoren M.H."/>
            <person name="Johannesson H."/>
        </authorList>
    </citation>
    <scope>NUCLEOTIDE SEQUENCE</scope>
    <source>
        <strain evidence="3">SMH3391-2</strain>
    </source>
</reference>
<dbReference type="InterPro" id="IPR046539">
    <property type="entry name" value="DUF6604"/>
</dbReference>
<organism evidence="3 4">
    <name type="scientific">Bombardia bombarda</name>
    <dbReference type="NCBI Taxonomy" id="252184"/>
    <lineage>
        <taxon>Eukaryota</taxon>
        <taxon>Fungi</taxon>
        <taxon>Dikarya</taxon>
        <taxon>Ascomycota</taxon>
        <taxon>Pezizomycotina</taxon>
        <taxon>Sordariomycetes</taxon>
        <taxon>Sordariomycetidae</taxon>
        <taxon>Sordariales</taxon>
        <taxon>Lasiosphaeriaceae</taxon>
        <taxon>Bombardia</taxon>
    </lineage>
</organism>
<accession>A0AA39XBJ8</accession>